<dbReference type="SUPFAM" id="SSF52283">
    <property type="entry name" value="Formate/glycerate dehydrogenase catalytic domain-like"/>
    <property type="match status" value="1"/>
</dbReference>
<gene>
    <name evidence="7" type="ORF">CHI12_12635</name>
</gene>
<dbReference type="Proteomes" id="UP000216475">
    <property type="component" value="Unassembled WGS sequence"/>
</dbReference>
<comment type="caution">
    <text evidence="7">The sequence shown here is derived from an EMBL/GenBank/DDBJ whole genome shotgun (WGS) entry which is preliminary data.</text>
</comment>
<evidence type="ECO:0000313" key="8">
    <source>
        <dbReference type="Proteomes" id="UP000216475"/>
    </source>
</evidence>
<dbReference type="EMBL" id="NPBH01000055">
    <property type="protein sequence ID" value="PAE07317.1"/>
    <property type="molecule type" value="Genomic_DNA"/>
</dbReference>
<dbReference type="Pfam" id="PF02826">
    <property type="entry name" value="2-Hacid_dh_C"/>
    <property type="match status" value="1"/>
</dbReference>
<proteinExistence type="inferred from homology"/>
<evidence type="ECO:0000256" key="1">
    <source>
        <dbReference type="ARBA" id="ARBA00005854"/>
    </source>
</evidence>
<feature type="domain" description="D-isomer specific 2-hydroxyacid dehydrogenase catalytic" evidence="5">
    <location>
        <begin position="30"/>
        <end position="314"/>
    </location>
</feature>
<organism evidence="7 8">
    <name type="scientific">Terribacillus saccharophilus</name>
    <dbReference type="NCBI Taxonomy" id="361277"/>
    <lineage>
        <taxon>Bacteria</taxon>
        <taxon>Bacillati</taxon>
        <taxon>Bacillota</taxon>
        <taxon>Bacilli</taxon>
        <taxon>Bacillales</taxon>
        <taxon>Bacillaceae</taxon>
        <taxon>Terribacillus</taxon>
    </lineage>
</organism>
<evidence type="ECO:0008006" key="9">
    <source>
        <dbReference type="Google" id="ProtNLM"/>
    </source>
</evidence>
<accession>A0A268HBQ3</accession>
<keyword evidence="3" id="KW-0520">NAD</keyword>
<dbReference type="InterPro" id="IPR036291">
    <property type="entry name" value="NAD(P)-bd_dom_sf"/>
</dbReference>
<dbReference type="InterPro" id="IPR006139">
    <property type="entry name" value="D-isomer_2_OHA_DH_cat_dom"/>
</dbReference>
<dbReference type="PANTHER" id="PTHR43333:SF1">
    <property type="entry name" value="D-ISOMER SPECIFIC 2-HYDROXYACID DEHYDROGENASE NAD-BINDING DOMAIN-CONTAINING PROTEIN"/>
    <property type="match status" value="1"/>
</dbReference>
<comment type="similarity">
    <text evidence="1 4">Belongs to the D-isomer specific 2-hydroxyacid dehydrogenase family.</text>
</comment>
<sequence length="345" mass="39249">MKDVAFRAEWKRVIVEEGKQTFLEGIHMQVLVAVKLDQKMKQHFESSYPGVTFHFSSSKEETEKLVKDAEVLVTGGNGADEASLRTADKLKWIMVISAGVDYLPLDIIAEKGIMLTNANGIHRIQMAEYAISSILAVARNERAFLKKQEEHVWDKDIMIDEITAKKLVVVGAGAIGQEVARLGKAFRMHTIGVSRSGSPKEHFDEVYKQTDIETVLPHADYLISILPSTKETKYFYKENHFDLMPKHAVFLNMGRGDAVAMDVLLDALNKEKIKAAVLDVFEEEPLSEDHPFWDHERVILTPHMAGKTPYYTERAMDVFEKNLDIYTNEEAEKQYINKIDLDRGY</sequence>
<dbReference type="SUPFAM" id="SSF51735">
    <property type="entry name" value="NAD(P)-binding Rossmann-fold domains"/>
    <property type="match status" value="1"/>
</dbReference>
<reference evidence="7 8" key="1">
    <citation type="submission" date="2017-07" db="EMBL/GenBank/DDBJ databases">
        <title>Isolation and whole genome analysis of endospore-forming bacteria from heroin.</title>
        <authorList>
            <person name="Kalinowski J."/>
            <person name="Ahrens B."/>
            <person name="Al-Dilaimi A."/>
            <person name="Winkler A."/>
            <person name="Wibberg D."/>
            <person name="Schleenbecker U."/>
            <person name="Ruckert C."/>
            <person name="Wolfel R."/>
            <person name="Grass G."/>
        </authorList>
    </citation>
    <scope>NUCLEOTIDE SEQUENCE [LARGE SCALE GENOMIC DNA]</scope>
    <source>
        <strain evidence="7 8">7509</strain>
    </source>
</reference>
<evidence type="ECO:0000259" key="6">
    <source>
        <dbReference type="Pfam" id="PF02826"/>
    </source>
</evidence>
<dbReference type="GO" id="GO:0051287">
    <property type="term" value="F:NAD binding"/>
    <property type="evidence" value="ECO:0007669"/>
    <property type="project" value="InterPro"/>
</dbReference>
<dbReference type="PANTHER" id="PTHR43333">
    <property type="entry name" value="2-HACID_DH_C DOMAIN-CONTAINING PROTEIN"/>
    <property type="match status" value="1"/>
</dbReference>
<dbReference type="GO" id="GO:0016616">
    <property type="term" value="F:oxidoreductase activity, acting on the CH-OH group of donors, NAD or NADP as acceptor"/>
    <property type="evidence" value="ECO:0007669"/>
    <property type="project" value="InterPro"/>
</dbReference>
<feature type="domain" description="D-isomer specific 2-hydroxyacid dehydrogenase NAD-binding" evidence="6">
    <location>
        <begin position="132"/>
        <end position="305"/>
    </location>
</feature>
<keyword evidence="2 4" id="KW-0560">Oxidoreductase</keyword>
<dbReference type="FunFam" id="3.40.50.720:FF:000363">
    <property type="entry name" value="D-isomer specific 2-hydroxyacid dehydrogenase"/>
    <property type="match status" value="1"/>
</dbReference>
<dbReference type="Pfam" id="PF00389">
    <property type="entry name" value="2-Hacid_dh"/>
    <property type="match status" value="1"/>
</dbReference>
<dbReference type="Gene3D" id="3.40.50.720">
    <property type="entry name" value="NAD(P)-binding Rossmann-like Domain"/>
    <property type="match status" value="2"/>
</dbReference>
<protein>
    <recommendedName>
        <fullName evidence="9">D-2-hydroxyacid dehydrogenase</fullName>
    </recommendedName>
</protein>
<evidence type="ECO:0000313" key="7">
    <source>
        <dbReference type="EMBL" id="PAE07317.1"/>
    </source>
</evidence>
<dbReference type="InterPro" id="IPR006140">
    <property type="entry name" value="D-isomer_DH_NAD-bd"/>
</dbReference>
<evidence type="ECO:0000256" key="4">
    <source>
        <dbReference type="RuleBase" id="RU003719"/>
    </source>
</evidence>
<name>A0A268HBQ3_9BACI</name>
<dbReference type="CDD" id="cd05300">
    <property type="entry name" value="2-Hacid_dh_1"/>
    <property type="match status" value="1"/>
</dbReference>
<evidence type="ECO:0000256" key="2">
    <source>
        <dbReference type="ARBA" id="ARBA00023002"/>
    </source>
</evidence>
<evidence type="ECO:0000256" key="3">
    <source>
        <dbReference type="ARBA" id="ARBA00023027"/>
    </source>
</evidence>
<evidence type="ECO:0000259" key="5">
    <source>
        <dbReference type="Pfam" id="PF00389"/>
    </source>
</evidence>
<dbReference type="AlphaFoldDB" id="A0A268HBQ3"/>